<gene>
    <name evidence="5" type="ORF">GCM10022210_37350</name>
</gene>
<dbReference type="SMART" id="SM00825">
    <property type="entry name" value="PKS_KS"/>
    <property type="match status" value="1"/>
</dbReference>
<evidence type="ECO:0000313" key="6">
    <source>
        <dbReference type="Proteomes" id="UP001500742"/>
    </source>
</evidence>
<dbReference type="RefSeq" id="WP_259093864.1">
    <property type="nucleotide sequence ID" value="NZ_BAAAZC010000026.1"/>
</dbReference>
<protein>
    <submittedName>
        <fullName evidence="5">Beta-ketoacyl-[acyl-carrier-protein] synthase family protein</fullName>
    </submittedName>
</protein>
<proteinExistence type="inferred from homology"/>
<evidence type="ECO:0000313" key="5">
    <source>
        <dbReference type="EMBL" id="GAA3982367.1"/>
    </source>
</evidence>
<comment type="similarity">
    <text evidence="1 3">Belongs to the thiolase-like superfamily. Beta-ketoacyl-ACP synthases family.</text>
</comment>
<dbReference type="EMBL" id="BAAAZC010000026">
    <property type="protein sequence ID" value="GAA3982367.1"/>
    <property type="molecule type" value="Genomic_DNA"/>
</dbReference>
<dbReference type="InterPro" id="IPR018201">
    <property type="entry name" value="Ketoacyl_synth_AS"/>
</dbReference>
<dbReference type="InterPro" id="IPR016039">
    <property type="entry name" value="Thiolase-like"/>
</dbReference>
<dbReference type="InterPro" id="IPR014031">
    <property type="entry name" value="Ketoacyl_synth_C"/>
</dbReference>
<comment type="caution">
    <text evidence="5">The sequence shown here is derived from an EMBL/GenBank/DDBJ whole genome shotgun (WGS) entry which is preliminary data.</text>
</comment>
<keyword evidence="6" id="KW-1185">Reference proteome</keyword>
<dbReference type="InterPro" id="IPR000794">
    <property type="entry name" value="Beta-ketoacyl_synthase"/>
</dbReference>
<sequence>MDRIVVTGIGVISAIGHSVNENHAALVMGKTGIIKGGGNFPSRYSGLLPFGEVLVSTDELKTKLNVTQPGVTRTTLLALHAFKEAIADAGLSPDELSAHDTALVGATTVGGMCLTDELYANTHGDTENVEYVRSFDYASVNLFIQNRYNITGVVNTMNTACSSSANAIMYGCRLIKNGLASRVIVGGADSLAKFTVNGFNALRILSDEACTPFDQNRKGLNLGEGAAFLVLEKESDATGKKNYACVSGYGNANDAYHPSSLSPEGDGPYLAMKSALESAGLNPADIDFINAHGTGTENNDEVESRAMLNLFGTLPNFASTKGFTGHTLGAASAIEAVYSVLNIDRQELYPNLNFSEPIADIRLQPVMDHRSAAITHVMSNSFGFGGNCTSLVFSKP</sequence>
<dbReference type="InterPro" id="IPR020841">
    <property type="entry name" value="PKS_Beta-ketoAc_synthase_dom"/>
</dbReference>
<evidence type="ECO:0000256" key="1">
    <source>
        <dbReference type="ARBA" id="ARBA00008467"/>
    </source>
</evidence>
<dbReference type="PANTHER" id="PTHR11712:SF320">
    <property type="entry name" value="BETA-KETOACYL SYNTHASE"/>
    <property type="match status" value="1"/>
</dbReference>
<dbReference type="Proteomes" id="UP001500742">
    <property type="component" value="Unassembled WGS sequence"/>
</dbReference>
<dbReference type="InterPro" id="IPR014030">
    <property type="entry name" value="Ketoacyl_synth_N"/>
</dbReference>
<evidence type="ECO:0000256" key="2">
    <source>
        <dbReference type="ARBA" id="ARBA00022679"/>
    </source>
</evidence>
<organism evidence="5 6">
    <name type="scientific">Mucilaginibacter dorajii</name>
    <dbReference type="NCBI Taxonomy" id="692994"/>
    <lineage>
        <taxon>Bacteria</taxon>
        <taxon>Pseudomonadati</taxon>
        <taxon>Bacteroidota</taxon>
        <taxon>Sphingobacteriia</taxon>
        <taxon>Sphingobacteriales</taxon>
        <taxon>Sphingobacteriaceae</taxon>
        <taxon>Mucilaginibacter</taxon>
    </lineage>
</organism>
<feature type="domain" description="Ketosynthase family 3 (KS3)" evidence="4">
    <location>
        <begin position="1"/>
        <end position="395"/>
    </location>
</feature>
<evidence type="ECO:0000259" key="4">
    <source>
        <dbReference type="PROSITE" id="PS52004"/>
    </source>
</evidence>
<evidence type="ECO:0000256" key="3">
    <source>
        <dbReference type="RuleBase" id="RU003694"/>
    </source>
</evidence>
<dbReference type="PROSITE" id="PS52004">
    <property type="entry name" value="KS3_2"/>
    <property type="match status" value="1"/>
</dbReference>
<accession>A0ABP7QHT2</accession>
<dbReference type="SUPFAM" id="SSF53901">
    <property type="entry name" value="Thiolase-like"/>
    <property type="match status" value="1"/>
</dbReference>
<dbReference type="PANTHER" id="PTHR11712">
    <property type="entry name" value="POLYKETIDE SYNTHASE-RELATED"/>
    <property type="match status" value="1"/>
</dbReference>
<dbReference type="Pfam" id="PF00109">
    <property type="entry name" value="ketoacyl-synt"/>
    <property type="match status" value="1"/>
</dbReference>
<dbReference type="Pfam" id="PF02801">
    <property type="entry name" value="Ketoacyl-synt_C"/>
    <property type="match status" value="1"/>
</dbReference>
<reference evidence="6" key="1">
    <citation type="journal article" date="2019" name="Int. J. Syst. Evol. Microbiol.">
        <title>The Global Catalogue of Microorganisms (GCM) 10K type strain sequencing project: providing services to taxonomists for standard genome sequencing and annotation.</title>
        <authorList>
            <consortium name="The Broad Institute Genomics Platform"/>
            <consortium name="The Broad Institute Genome Sequencing Center for Infectious Disease"/>
            <person name="Wu L."/>
            <person name="Ma J."/>
        </authorList>
    </citation>
    <scope>NUCLEOTIDE SEQUENCE [LARGE SCALE GENOMIC DNA]</scope>
    <source>
        <strain evidence="6">JCM 16601</strain>
    </source>
</reference>
<name>A0ABP7QHT2_9SPHI</name>
<dbReference type="PROSITE" id="PS00606">
    <property type="entry name" value="KS3_1"/>
    <property type="match status" value="1"/>
</dbReference>
<dbReference type="Gene3D" id="3.40.47.10">
    <property type="match status" value="1"/>
</dbReference>
<keyword evidence="2 3" id="KW-0808">Transferase</keyword>
<dbReference type="CDD" id="cd00834">
    <property type="entry name" value="KAS_I_II"/>
    <property type="match status" value="1"/>
</dbReference>